<feature type="transmembrane region" description="Helical" evidence="6">
    <location>
        <begin position="158"/>
        <end position="180"/>
    </location>
</feature>
<dbReference type="CDD" id="cd17321">
    <property type="entry name" value="MFS_MMR_MDR_like"/>
    <property type="match status" value="1"/>
</dbReference>
<evidence type="ECO:0000313" key="8">
    <source>
        <dbReference type="EMBL" id="GES06538.1"/>
    </source>
</evidence>
<feature type="domain" description="Major facilitator superfamily (MFS) profile" evidence="7">
    <location>
        <begin position="3"/>
        <end position="411"/>
    </location>
</feature>
<proteinExistence type="predicted"/>
<evidence type="ECO:0000259" key="7">
    <source>
        <dbReference type="PROSITE" id="PS50850"/>
    </source>
</evidence>
<dbReference type="InterPro" id="IPR036259">
    <property type="entry name" value="MFS_trans_sf"/>
</dbReference>
<keyword evidence="4 6" id="KW-1133">Transmembrane helix</keyword>
<feature type="transmembrane region" description="Helical" evidence="6">
    <location>
        <begin position="237"/>
        <end position="258"/>
    </location>
</feature>
<comment type="subcellular location">
    <subcellularLocation>
        <location evidence="1">Cell membrane</location>
        <topology evidence="1">Multi-pass membrane protein</topology>
    </subcellularLocation>
</comment>
<accession>A0A5M3WJF5</accession>
<evidence type="ECO:0000256" key="5">
    <source>
        <dbReference type="ARBA" id="ARBA00023136"/>
    </source>
</evidence>
<sequence>MPVAPVVLVAVFLTPLSVAGTAIALPAIARDLGSDQLGLQWAVNGFNFAFAVFTIAAGVFADRFGYRLTFVIGLVVVLASSTVSGLAPTLLVLDVGRFLGGVGSAGIIAGGSAAMSHAYPSGPARARTFALFGTTVGIGLALGPSIMGGLVAGVGWRGVYAVLGLAALVVLVVSAALPRAHPQREPHQTAMDFTLLRNRRFLAFCLVPLAPAVGYVTILTYLPVATAAMFGMTAADAGTFMLPMTIPVFVGPLLAAHLVRRVRWIRPETIIYASLAALIIGDLGMLLLSPGVALAWLIMPLALVGFGYGFPMGLIDGEAISSVPVRSSGTAVGVLNFLRTGSAAIAVGGYGMVMAALISYSLPPATAARVAAGGVGHADVYAAAFRTTLIAMALVVAVLCLIIVWLHRTAAAGRRAE</sequence>
<protein>
    <recommendedName>
        <fullName evidence="7">Major facilitator superfamily (MFS) profile domain-containing protein</fullName>
    </recommendedName>
</protein>
<dbReference type="EMBL" id="BLAE01000003">
    <property type="protein sequence ID" value="GES06538.1"/>
    <property type="molecule type" value="Genomic_DNA"/>
</dbReference>
<reference evidence="8 9" key="1">
    <citation type="submission" date="2019-10" db="EMBL/GenBank/DDBJ databases">
        <title>Whole genome shotgun sequence of Acrocarpospora macrocephala NBRC 16266.</title>
        <authorList>
            <person name="Ichikawa N."/>
            <person name="Kimura A."/>
            <person name="Kitahashi Y."/>
            <person name="Komaki H."/>
            <person name="Oguchi A."/>
        </authorList>
    </citation>
    <scope>NUCLEOTIDE SEQUENCE [LARGE SCALE GENOMIC DNA]</scope>
    <source>
        <strain evidence="8 9">NBRC 16266</strain>
    </source>
</reference>
<name>A0A5M3WJF5_9ACTN</name>
<feature type="transmembrane region" description="Helical" evidence="6">
    <location>
        <begin position="98"/>
        <end position="117"/>
    </location>
</feature>
<feature type="transmembrane region" description="Helical" evidence="6">
    <location>
        <begin position="129"/>
        <end position="152"/>
    </location>
</feature>
<dbReference type="AlphaFoldDB" id="A0A5M3WJF5"/>
<keyword evidence="9" id="KW-1185">Reference proteome</keyword>
<dbReference type="InterPro" id="IPR011701">
    <property type="entry name" value="MFS"/>
</dbReference>
<dbReference type="PROSITE" id="PS50850">
    <property type="entry name" value="MFS"/>
    <property type="match status" value="1"/>
</dbReference>
<evidence type="ECO:0000256" key="3">
    <source>
        <dbReference type="ARBA" id="ARBA00022692"/>
    </source>
</evidence>
<organism evidence="8 9">
    <name type="scientific">Acrocarpospora macrocephala</name>
    <dbReference type="NCBI Taxonomy" id="150177"/>
    <lineage>
        <taxon>Bacteria</taxon>
        <taxon>Bacillati</taxon>
        <taxon>Actinomycetota</taxon>
        <taxon>Actinomycetes</taxon>
        <taxon>Streptosporangiales</taxon>
        <taxon>Streptosporangiaceae</taxon>
        <taxon>Acrocarpospora</taxon>
    </lineage>
</organism>
<feature type="transmembrane region" description="Helical" evidence="6">
    <location>
        <begin position="270"/>
        <end position="288"/>
    </location>
</feature>
<comment type="caution">
    <text evidence="8">The sequence shown here is derived from an EMBL/GenBank/DDBJ whole genome shotgun (WGS) entry which is preliminary data.</text>
</comment>
<feature type="transmembrane region" description="Helical" evidence="6">
    <location>
        <begin position="380"/>
        <end position="406"/>
    </location>
</feature>
<feature type="transmembrane region" description="Helical" evidence="6">
    <location>
        <begin position="294"/>
        <end position="315"/>
    </location>
</feature>
<feature type="transmembrane region" description="Helical" evidence="6">
    <location>
        <begin position="68"/>
        <end position="92"/>
    </location>
</feature>
<feature type="transmembrane region" description="Helical" evidence="6">
    <location>
        <begin position="40"/>
        <end position="61"/>
    </location>
</feature>
<dbReference type="InterPro" id="IPR020846">
    <property type="entry name" value="MFS_dom"/>
</dbReference>
<feature type="transmembrane region" description="Helical" evidence="6">
    <location>
        <begin position="336"/>
        <end position="360"/>
    </location>
</feature>
<gene>
    <name evidence="8" type="ORF">Amac_001330</name>
</gene>
<keyword evidence="5 6" id="KW-0472">Membrane</keyword>
<keyword evidence="2" id="KW-0813">Transport</keyword>
<dbReference type="PANTHER" id="PTHR42718:SF9">
    <property type="entry name" value="MAJOR FACILITATOR SUPERFAMILY MULTIDRUG TRANSPORTER MFSC"/>
    <property type="match status" value="1"/>
</dbReference>
<dbReference type="Pfam" id="PF07690">
    <property type="entry name" value="MFS_1"/>
    <property type="match status" value="1"/>
</dbReference>
<keyword evidence="3 6" id="KW-0812">Transmembrane</keyword>
<dbReference type="Gene3D" id="1.20.1720.10">
    <property type="entry name" value="Multidrug resistance protein D"/>
    <property type="match status" value="1"/>
</dbReference>
<dbReference type="SUPFAM" id="SSF103473">
    <property type="entry name" value="MFS general substrate transporter"/>
    <property type="match status" value="1"/>
</dbReference>
<dbReference type="InterPro" id="IPR001958">
    <property type="entry name" value="Tet-R_TetA/multi-R_MdtG-like"/>
</dbReference>
<dbReference type="PRINTS" id="PR01035">
    <property type="entry name" value="TCRTETA"/>
</dbReference>
<evidence type="ECO:0000256" key="4">
    <source>
        <dbReference type="ARBA" id="ARBA00022989"/>
    </source>
</evidence>
<evidence type="ECO:0000256" key="2">
    <source>
        <dbReference type="ARBA" id="ARBA00022448"/>
    </source>
</evidence>
<dbReference type="PANTHER" id="PTHR42718">
    <property type="entry name" value="MAJOR FACILITATOR SUPERFAMILY MULTIDRUG TRANSPORTER MFSC"/>
    <property type="match status" value="1"/>
</dbReference>
<feature type="transmembrane region" description="Helical" evidence="6">
    <location>
        <begin position="201"/>
        <end position="225"/>
    </location>
</feature>
<dbReference type="GO" id="GO:0022857">
    <property type="term" value="F:transmembrane transporter activity"/>
    <property type="evidence" value="ECO:0007669"/>
    <property type="project" value="InterPro"/>
</dbReference>
<evidence type="ECO:0000256" key="1">
    <source>
        <dbReference type="ARBA" id="ARBA00004651"/>
    </source>
</evidence>
<dbReference type="GO" id="GO:0005886">
    <property type="term" value="C:plasma membrane"/>
    <property type="evidence" value="ECO:0007669"/>
    <property type="project" value="UniProtKB-SubCell"/>
</dbReference>
<evidence type="ECO:0000256" key="6">
    <source>
        <dbReference type="SAM" id="Phobius"/>
    </source>
</evidence>
<dbReference type="Proteomes" id="UP000331127">
    <property type="component" value="Unassembled WGS sequence"/>
</dbReference>
<evidence type="ECO:0000313" key="9">
    <source>
        <dbReference type="Proteomes" id="UP000331127"/>
    </source>
</evidence>